<feature type="transmembrane region" description="Helical" evidence="17">
    <location>
        <begin position="299"/>
        <end position="320"/>
    </location>
</feature>
<keyword evidence="12 17" id="KW-0520">NAD</keyword>
<keyword evidence="13 17" id="KW-0830">Ubiquinone</keyword>
<evidence type="ECO:0000256" key="11">
    <source>
        <dbReference type="ARBA" id="ARBA00022989"/>
    </source>
</evidence>
<protein>
    <recommendedName>
        <fullName evidence="5 17">NADH-ubiquinone oxidoreductase chain 4</fullName>
        <ecNumber evidence="4 17">7.1.1.2</ecNumber>
    </recommendedName>
</protein>
<dbReference type="Pfam" id="PF00361">
    <property type="entry name" value="Proton_antipo_M"/>
    <property type="match status" value="1"/>
</dbReference>
<dbReference type="GO" id="GO:0003954">
    <property type="term" value="F:NADH dehydrogenase activity"/>
    <property type="evidence" value="ECO:0007669"/>
    <property type="project" value="TreeGrafter"/>
</dbReference>
<evidence type="ECO:0000256" key="16">
    <source>
        <dbReference type="ARBA" id="ARBA00049551"/>
    </source>
</evidence>
<dbReference type="InterPro" id="IPR003918">
    <property type="entry name" value="NADH_UbQ_OxRdtase"/>
</dbReference>
<feature type="transmembrane region" description="Helical" evidence="17">
    <location>
        <begin position="167"/>
        <end position="191"/>
    </location>
</feature>
<organism evidence="20">
    <name type="scientific">Staphylinidae sp. BMNH 1274637</name>
    <dbReference type="NCBI Taxonomy" id="1796580"/>
    <lineage>
        <taxon>Eukaryota</taxon>
        <taxon>Metazoa</taxon>
        <taxon>Ecdysozoa</taxon>
        <taxon>Arthropoda</taxon>
        <taxon>Hexapoda</taxon>
        <taxon>Insecta</taxon>
        <taxon>Pterygota</taxon>
        <taxon>Neoptera</taxon>
        <taxon>Endopterygota</taxon>
        <taxon>Coleoptera</taxon>
        <taxon>Polyphaga</taxon>
        <taxon>Staphyliniformia</taxon>
        <taxon>Staphylinidae</taxon>
    </lineage>
</organism>
<feature type="transmembrane region" description="Helical" evidence="17">
    <location>
        <begin position="85"/>
        <end position="103"/>
    </location>
</feature>
<dbReference type="InterPro" id="IPR000260">
    <property type="entry name" value="NADH4_N"/>
</dbReference>
<dbReference type="PRINTS" id="PR01437">
    <property type="entry name" value="NUOXDRDTASE4"/>
</dbReference>
<comment type="catalytic activity">
    <reaction evidence="16 17">
        <text>a ubiquinone + NADH + 5 H(+)(in) = a ubiquinol + NAD(+) + 4 H(+)(out)</text>
        <dbReference type="Rhea" id="RHEA:29091"/>
        <dbReference type="Rhea" id="RHEA-COMP:9565"/>
        <dbReference type="Rhea" id="RHEA-COMP:9566"/>
        <dbReference type="ChEBI" id="CHEBI:15378"/>
        <dbReference type="ChEBI" id="CHEBI:16389"/>
        <dbReference type="ChEBI" id="CHEBI:17976"/>
        <dbReference type="ChEBI" id="CHEBI:57540"/>
        <dbReference type="ChEBI" id="CHEBI:57945"/>
        <dbReference type="EC" id="7.1.1.2"/>
    </reaction>
</comment>
<evidence type="ECO:0000256" key="4">
    <source>
        <dbReference type="ARBA" id="ARBA00012944"/>
    </source>
</evidence>
<evidence type="ECO:0000256" key="6">
    <source>
        <dbReference type="ARBA" id="ARBA00022448"/>
    </source>
</evidence>
<feature type="transmembrane region" description="Helical" evidence="17">
    <location>
        <begin position="20"/>
        <end position="43"/>
    </location>
</feature>
<dbReference type="AlphaFoldDB" id="A0A126TFN2"/>
<feature type="transmembrane region" description="Helical" evidence="17">
    <location>
        <begin position="341"/>
        <end position="359"/>
    </location>
</feature>
<dbReference type="Pfam" id="PF01059">
    <property type="entry name" value="Oxidored_q5_N"/>
    <property type="match status" value="1"/>
</dbReference>
<evidence type="ECO:0000256" key="9">
    <source>
        <dbReference type="ARBA" id="ARBA00022967"/>
    </source>
</evidence>
<evidence type="ECO:0000256" key="1">
    <source>
        <dbReference type="ARBA" id="ARBA00003257"/>
    </source>
</evidence>
<feature type="transmembrane region" description="Helical" evidence="17">
    <location>
        <begin position="242"/>
        <end position="264"/>
    </location>
</feature>
<dbReference type="PANTHER" id="PTHR43507:SF20">
    <property type="entry name" value="NADH-UBIQUINONE OXIDOREDUCTASE CHAIN 4"/>
    <property type="match status" value="1"/>
</dbReference>
<evidence type="ECO:0000256" key="12">
    <source>
        <dbReference type="ARBA" id="ARBA00023027"/>
    </source>
</evidence>
<dbReference type="GO" id="GO:0015990">
    <property type="term" value="P:electron transport coupled proton transport"/>
    <property type="evidence" value="ECO:0007669"/>
    <property type="project" value="TreeGrafter"/>
</dbReference>
<feature type="transmembrane region" description="Helical" evidence="17">
    <location>
        <begin position="420"/>
        <end position="446"/>
    </location>
</feature>
<dbReference type="InterPro" id="IPR000175">
    <property type="entry name" value="Na/ntran_symport"/>
</dbReference>
<feature type="transmembrane region" description="Helical" evidence="17">
    <location>
        <begin position="142"/>
        <end position="161"/>
    </location>
</feature>
<reference evidence="20" key="1">
    <citation type="submission" date="2015-09" db="EMBL/GenBank/DDBJ databases">
        <title>Capturing the unknown biodiversity of arthropods in tropical forests using metagenomics.</title>
        <authorList>
            <person name="Andujar C."/>
            <person name="Creedy T.J."/>
            <person name="Garner B."/>
            <person name="Canty R."/>
            <person name="Warner H.B."/>
            <person name="Lipecki J."/>
            <person name="Crampton-Platt A."/>
            <person name="Gabrielli M."/>
            <person name="Croydon-Veleslavov I.A."/>
            <person name="Lim J.L."/>
            <person name="Linard B."/>
            <person name="Vogler A."/>
        </authorList>
    </citation>
    <scope>NUCLEOTIDE SEQUENCE</scope>
</reference>
<evidence type="ECO:0000256" key="14">
    <source>
        <dbReference type="ARBA" id="ARBA00023128"/>
    </source>
</evidence>
<feature type="transmembrane region" description="Helical" evidence="17">
    <location>
        <begin position="371"/>
        <end position="399"/>
    </location>
</feature>
<feature type="domain" description="NADH:quinone oxidoreductase/Mrp antiporter transmembrane" evidence="18">
    <location>
        <begin position="105"/>
        <end position="388"/>
    </location>
</feature>
<evidence type="ECO:0000256" key="15">
    <source>
        <dbReference type="ARBA" id="ARBA00023136"/>
    </source>
</evidence>
<dbReference type="EMBL" id="KT696231">
    <property type="protein sequence ID" value="AML26411.1"/>
    <property type="molecule type" value="Genomic_DNA"/>
</dbReference>
<keyword evidence="7 17" id="KW-0679">Respiratory chain</keyword>
<dbReference type="PANTHER" id="PTHR43507">
    <property type="entry name" value="NADH-UBIQUINONE OXIDOREDUCTASE CHAIN 4"/>
    <property type="match status" value="1"/>
</dbReference>
<dbReference type="GO" id="GO:0042773">
    <property type="term" value="P:ATP synthesis coupled electron transport"/>
    <property type="evidence" value="ECO:0007669"/>
    <property type="project" value="InterPro"/>
</dbReference>
<keyword evidence="10 17" id="KW-0249">Electron transport</keyword>
<evidence type="ECO:0000256" key="13">
    <source>
        <dbReference type="ARBA" id="ARBA00023075"/>
    </source>
</evidence>
<evidence type="ECO:0000256" key="7">
    <source>
        <dbReference type="ARBA" id="ARBA00022660"/>
    </source>
</evidence>
<sequence length="448" mass="51850">MKFIFMLVFMIFLSFKKKSFWLIQYFMFIMSMIFMVNFKMSIYPMSVSYNFMVDLLSYNLIMLSFWICSLMLLASSSVFNKNSFYQLFLFMILLLLISLLLTFSSLNLLLFYVFFEMSLIPTLILIIGWGYQPERIQAGTYLLFYTMFGSLPMMVFMFYYYNLNYSLMFFSMNLTVLSNVLFIFMNFVFLVKMPMYLVHLWLPKAHVEAPISGSMILAGVMLKLGGYGMMRLLKIFSFINSSVNFIIISLSLVGGIIVSFICLRQSDMKSLIAYSSVAHMGLVLGGLMTYNLWGLYGSLSMMLAHGLCSSGLFCLANISYERLGSRSLYLSKGLINFMPSMSLMWFLLCSSNMAAPPSFNLLGEIMLINSLIGWSFISMIMLVFISFFSAVYSLYLYSYSQHGMISSSLYSYSNGNLREFLLLMLHWLPLNFMFLSSEMFFFWIYLSS</sequence>
<keyword evidence="6 17" id="KW-0813">Transport</keyword>
<feature type="transmembrane region" description="Helical" evidence="17">
    <location>
        <begin position="271"/>
        <end position="293"/>
    </location>
</feature>
<evidence type="ECO:0000256" key="2">
    <source>
        <dbReference type="ARBA" id="ARBA00004225"/>
    </source>
</evidence>
<evidence type="ECO:0000256" key="8">
    <source>
        <dbReference type="ARBA" id="ARBA00022692"/>
    </source>
</evidence>
<keyword evidence="9" id="KW-1278">Translocase</keyword>
<evidence type="ECO:0000256" key="10">
    <source>
        <dbReference type="ARBA" id="ARBA00022982"/>
    </source>
</evidence>
<proteinExistence type="inferred from homology"/>
<keyword evidence="11 17" id="KW-1133">Transmembrane helix</keyword>
<accession>A0A126TFN2</accession>
<evidence type="ECO:0000256" key="5">
    <source>
        <dbReference type="ARBA" id="ARBA00021006"/>
    </source>
</evidence>
<keyword evidence="8 17" id="KW-0812">Transmembrane</keyword>
<comment type="function">
    <text evidence="17">Core subunit of the mitochondrial membrane respiratory chain NADH dehydrogenase (Complex I) which catalyzes electron transfer from NADH through the respiratory chain, using ubiquinone as an electron acceptor. Essential for the catalytic activity and assembly of complex I.</text>
</comment>
<dbReference type="GO" id="GO:0008137">
    <property type="term" value="F:NADH dehydrogenase (ubiquinone) activity"/>
    <property type="evidence" value="ECO:0007669"/>
    <property type="project" value="UniProtKB-UniRule"/>
</dbReference>
<dbReference type="PROSITE" id="PS50267">
    <property type="entry name" value="NA_NEUROTRAN_SYMP_3"/>
    <property type="match status" value="1"/>
</dbReference>
<dbReference type="GO" id="GO:0048039">
    <property type="term" value="F:ubiquinone binding"/>
    <property type="evidence" value="ECO:0007669"/>
    <property type="project" value="TreeGrafter"/>
</dbReference>
<dbReference type="EC" id="7.1.1.2" evidence="4 17"/>
<comment type="subcellular location">
    <subcellularLocation>
        <location evidence="2 17">Mitochondrion membrane</location>
        <topology evidence="2 17">Multi-pass membrane protein</topology>
    </subcellularLocation>
</comment>
<comment type="function">
    <text evidence="1">Core subunit of the mitochondrial membrane respiratory chain NADH dehydrogenase (Complex I) that is believed to belong to the minimal assembly required for catalysis. Complex I functions in the transfer of electrons from NADH to the respiratory chain. The immediate electron acceptor for the enzyme is believed to be ubiquinone.</text>
</comment>
<keyword evidence="15 17" id="KW-0472">Membrane</keyword>
<comment type="similarity">
    <text evidence="3 17">Belongs to the complex I subunit 4 family.</text>
</comment>
<feature type="domain" description="NADH:ubiquinone oxidoreductase chain 4 N-terminal" evidence="19">
    <location>
        <begin position="1"/>
        <end position="102"/>
    </location>
</feature>
<geneLocation type="mitochondrion" evidence="20"/>
<evidence type="ECO:0000259" key="19">
    <source>
        <dbReference type="Pfam" id="PF01059"/>
    </source>
</evidence>
<name>A0A126TFN2_9COLE</name>
<evidence type="ECO:0000259" key="18">
    <source>
        <dbReference type="Pfam" id="PF00361"/>
    </source>
</evidence>
<evidence type="ECO:0000256" key="3">
    <source>
        <dbReference type="ARBA" id="ARBA00009025"/>
    </source>
</evidence>
<dbReference type="GO" id="GO:0031966">
    <property type="term" value="C:mitochondrial membrane"/>
    <property type="evidence" value="ECO:0007669"/>
    <property type="project" value="UniProtKB-SubCell"/>
</dbReference>
<evidence type="ECO:0000256" key="17">
    <source>
        <dbReference type="RuleBase" id="RU003297"/>
    </source>
</evidence>
<dbReference type="InterPro" id="IPR001750">
    <property type="entry name" value="ND/Mrp_TM"/>
</dbReference>
<feature type="transmembrane region" description="Helical" evidence="17">
    <location>
        <begin position="109"/>
        <end position="130"/>
    </location>
</feature>
<feature type="transmembrane region" description="Helical" evidence="17">
    <location>
        <begin position="55"/>
        <end position="73"/>
    </location>
</feature>
<keyword evidence="14 17" id="KW-0496">Mitochondrion</keyword>
<evidence type="ECO:0000313" key="20">
    <source>
        <dbReference type="EMBL" id="AML26411.1"/>
    </source>
</evidence>
<gene>
    <name evidence="20" type="primary">ND4</name>
</gene>
<feature type="transmembrane region" description="Helical" evidence="17">
    <location>
        <begin position="211"/>
        <end position="230"/>
    </location>
</feature>